<feature type="signal peptide" evidence="1">
    <location>
        <begin position="1"/>
        <end position="23"/>
    </location>
</feature>
<dbReference type="RefSeq" id="WP_345972151.1">
    <property type="nucleotide sequence ID" value="NZ_CP147920.1"/>
</dbReference>
<name>A0ABZ3H7A9_9BACT</name>
<evidence type="ECO:0000313" key="3">
    <source>
        <dbReference type="Proteomes" id="UP001447842"/>
    </source>
</evidence>
<evidence type="ECO:0000256" key="1">
    <source>
        <dbReference type="SAM" id="SignalP"/>
    </source>
</evidence>
<dbReference type="PROSITE" id="PS51257">
    <property type="entry name" value="PROKAR_LIPOPROTEIN"/>
    <property type="match status" value="1"/>
</dbReference>
<evidence type="ECO:0000313" key="2">
    <source>
        <dbReference type="EMBL" id="XAU14418.1"/>
    </source>
</evidence>
<dbReference type="InterPro" id="IPR012899">
    <property type="entry name" value="LTXXQ"/>
</dbReference>
<reference evidence="2 3" key="1">
    <citation type="submission" date="2024-03" db="EMBL/GenBank/DDBJ databases">
        <title>Sulfurimonas sp. HSL3-1.</title>
        <authorList>
            <person name="Wang S."/>
        </authorList>
    </citation>
    <scope>NUCLEOTIDE SEQUENCE [LARGE SCALE GENOMIC DNA]</scope>
    <source>
        <strain evidence="2 3">HSL3-1</strain>
    </source>
</reference>
<dbReference type="Proteomes" id="UP001447842">
    <property type="component" value="Chromosome"/>
</dbReference>
<feature type="chain" id="PRO_5046096223" evidence="1">
    <location>
        <begin position="24"/>
        <end position="189"/>
    </location>
</feature>
<proteinExistence type="predicted"/>
<accession>A0ABZ3H7A9</accession>
<dbReference type="Pfam" id="PF07813">
    <property type="entry name" value="LTXXQ"/>
    <property type="match status" value="1"/>
</dbReference>
<keyword evidence="3" id="KW-1185">Reference proteome</keyword>
<dbReference type="EMBL" id="CP147920">
    <property type="protein sequence ID" value="XAU14418.1"/>
    <property type="molecule type" value="Genomic_DNA"/>
</dbReference>
<gene>
    <name evidence="2" type="ORF">WCY31_09170</name>
</gene>
<keyword evidence="1" id="KW-0732">Signal</keyword>
<sequence length="189" mass="20059">MKPFTKMAVIAAASLAFATTAAAACGGQSTPQGMHGTADNKMHIARKVVNAVSQTGLSAAQTQAVTDAINTFKAKQMTRKAAKTFPIDAFGEKAFDAKQFKAAQQKQFDAKIDAMTELFTTIYAVLTPEQRPVFKRAFTAPMVKMMIKRNMIKGGMKSGGGMQKSGMKGAGMKNSNMKCGGMKCGGMSH</sequence>
<protein>
    <submittedName>
        <fullName evidence="2">Spy/CpxP family protein refolding chaperone</fullName>
    </submittedName>
</protein>
<dbReference type="Gene3D" id="1.20.120.1490">
    <property type="match status" value="1"/>
</dbReference>
<organism evidence="2 3">
    <name type="scientific">Sulfurimonas diazotrophicus</name>
    <dbReference type="NCBI Taxonomy" id="3131939"/>
    <lineage>
        <taxon>Bacteria</taxon>
        <taxon>Pseudomonadati</taxon>
        <taxon>Campylobacterota</taxon>
        <taxon>Epsilonproteobacteria</taxon>
        <taxon>Campylobacterales</taxon>
        <taxon>Sulfurimonadaceae</taxon>
        <taxon>Sulfurimonas</taxon>
    </lineage>
</organism>